<evidence type="ECO:0000256" key="1">
    <source>
        <dbReference type="SAM" id="Phobius"/>
    </source>
</evidence>
<keyword evidence="1" id="KW-1133">Transmembrane helix</keyword>
<proteinExistence type="predicted"/>
<protein>
    <submittedName>
        <fullName evidence="2">Uncharacterized protein</fullName>
    </submittedName>
</protein>
<sequence length="93" mass="10199">MDALQDHLDNIEAQCNLLYLDGQSGKLAALPFLCYFEPIKLSEVTLETIVHSEPLGEVGTGLKLGVNIRFPACALLATMLIFSFALHLCEMCD</sequence>
<name>A0A8X6JPN9_TRICU</name>
<organism evidence="2 3">
    <name type="scientific">Trichonephila clavata</name>
    <name type="common">Joro spider</name>
    <name type="synonym">Nephila clavata</name>
    <dbReference type="NCBI Taxonomy" id="2740835"/>
    <lineage>
        <taxon>Eukaryota</taxon>
        <taxon>Metazoa</taxon>
        <taxon>Ecdysozoa</taxon>
        <taxon>Arthropoda</taxon>
        <taxon>Chelicerata</taxon>
        <taxon>Arachnida</taxon>
        <taxon>Araneae</taxon>
        <taxon>Araneomorphae</taxon>
        <taxon>Entelegynae</taxon>
        <taxon>Araneoidea</taxon>
        <taxon>Nephilidae</taxon>
        <taxon>Trichonephila</taxon>
    </lineage>
</organism>
<feature type="transmembrane region" description="Helical" evidence="1">
    <location>
        <begin position="68"/>
        <end position="89"/>
    </location>
</feature>
<dbReference type="AlphaFoldDB" id="A0A8X6JPN9"/>
<accession>A0A8X6JPN9</accession>
<dbReference type="Proteomes" id="UP000887116">
    <property type="component" value="Unassembled WGS sequence"/>
</dbReference>
<keyword evidence="1" id="KW-0812">Transmembrane</keyword>
<reference evidence="2" key="1">
    <citation type="submission" date="2020-07" db="EMBL/GenBank/DDBJ databases">
        <title>Multicomponent nature underlies the extraordinary mechanical properties of spider dragline silk.</title>
        <authorList>
            <person name="Kono N."/>
            <person name="Nakamura H."/>
            <person name="Mori M."/>
            <person name="Yoshida Y."/>
            <person name="Ohtoshi R."/>
            <person name="Malay A.D."/>
            <person name="Moran D.A.P."/>
            <person name="Tomita M."/>
            <person name="Numata K."/>
            <person name="Arakawa K."/>
        </authorList>
    </citation>
    <scope>NUCLEOTIDE SEQUENCE</scope>
</reference>
<keyword evidence="3" id="KW-1185">Reference proteome</keyword>
<evidence type="ECO:0000313" key="3">
    <source>
        <dbReference type="Proteomes" id="UP000887116"/>
    </source>
</evidence>
<gene>
    <name evidence="2" type="ORF">TNCT_644741</name>
</gene>
<dbReference type="EMBL" id="BMAO01027170">
    <property type="protein sequence ID" value="GFR14946.1"/>
    <property type="molecule type" value="Genomic_DNA"/>
</dbReference>
<comment type="caution">
    <text evidence="2">The sequence shown here is derived from an EMBL/GenBank/DDBJ whole genome shotgun (WGS) entry which is preliminary data.</text>
</comment>
<keyword evidence="1" id="KW-0472">Membrane</keyword>
<evidence type="ECO:0000313" key="2">
    <source>
        <dbReference type="EMBL" id="GFR14946.1"/>
    </source>
</evidence>